<evidence type="ECO:0000313" key="7">
    <source>
        <dbReference type="EMBL" id="MFC5713157.1"/>
    </source>
</evidence>
<dbReference type="NCBIfam" id="TIGR00745">
    <property type="entry name" value="apbA_panE"/>
    <property type="match status" value="1"/>
</dbReference>
<evidence type="ECO:0000259" key="5">
    <source>
        <dbReference type="Pfam" id="PF02558"/>
    </source>
</evidence>
<dbReference type="InterPro" id="IPR051402">
    <property type="entry name" value="KPR-Related"/>
</dbReference>
<comment type="pathway">
    <text evidence="4">Cofactor biosynthesis; (R)-pantothenate biosynthesis; (R)-pantoate from 3-methyl-2-oxobutanoate: step 2/2.</text>
</comment>
<accession>A0ABW0YP80</accession>
<protein>
    <recommendedName>
        <fullName evidence="4">2-dehydropantoate 2-reductase</fullName>
        <ecNumber evidence="4">1.1.1.169</ecNumber>
    </recommendedName>
    <alternativeName>
        <fullName evidence="4">Ketopantoate reductase</fullName>
    </alternativeName>
</protein>
<dbReference type="RefSeq" id="WP_385940699.1">
    <property type="nucleotide sequence ID" value="NZ_JBHSOZ010000004.1"/>
</dbReference>
<evidence type="ECO:0000256" key="3">
    <source>
        <dbReference type="ARBA" id="ARBA00023002"/>
    </source>
</evidence>
<evidence type="ECO:0000313" key="8">
    <source>
        <dbReference type="Proteomes" id="UP001596142"/>
    </source>
</evidence>
<gene>
    <name evidence="7" type="ORF">ACFPU1_10205</name>
</gene>
<dbReference type="Pfam" id="PF02558">
    <property type="entry name" value="ApbA"/>
    <property type="match status" value="1"/>
</dbReference>
<proteinExistence type="inferred from homology"/>
<dbReference type="PANTHER" id="PTHR21708">
    <property type="entry name" value="PROBABLE 2-DEHYDROPANTOATE 2-REDUCTASE"/>
    <property type="match status" value="1"/>
</dbReference>
<dbReference type="Gene3D" id="3.40.50.720">
    <property type="entry name" value="NAD(P)-binding Rossmann-like Domain"/>
    <property type="match status" value="1"/>
</dbReference>
<dbReference type="EC" id="1.1.1.169" evidence="4"/>
<keyword evidence="8" id="KW-1185">Reference proteome</keyword>
<name>A0ABW0YP80_9BACI</name>
<evidence type="ECO:0000256" key="4">
    <source>
        <dbReference type="RuleBase" id="RU362068"/>
    </source>
</evidence>
<evidence type="ECO:0000256" key="2">
    <source>
        <dbReference type="ARBA" id="ARBA00022857"/>
    </source>
</evidence>
<evidence type="ECO:0000256" key="1">
    <source>
        <dbReference type="ARBA" id="ARBA00007870"/>
    </source>
</evidence>
<feature type="domain" description="Ketopantoate reductase N-terminal" evidence="5">
    <location>
        <begin position="3"/>
        <end position="150"/>
    </location>
</feature>
<dbReference type="InterPro" id="IPR013332">
    <property type="entry name" value="KPR_N"/>
</dbReference>
<keyword evidence="2 4" id="KW-0521">NADP</keyword>
<keyword evidence="4" id="KW-0566">Pantothenate biosynthesis</keyword>
<dbReference type="InterPro" id="IPR008927">
    <property type="entry name" value="6-PGluconate_DH-like_C_sf"/>
</dbReference>
<dbReference type="SUPFAM" id="SSF48179">
    <property type="entry name" value="6-phosphogluconate dehydrogenase C-terminal domain-like"/>
    <property type="match status" value="1"/>
</dbReference>
<organism evidence="7 8">
    <name type="scientific">Thalassorhabdus alkalitolerans</name>
    <dbReference type="NCBI Taxonomy" id="2282697"/>
    <lineage>
        <taxon>Bacteria</taxon>
        <taxon>Bacillati</taxon>
        <taxon>Bacillota</taxon>
        <taxon>Bacilli</taxon>
        <taxon>Bacillales</taxon>
        <taxon>Bacillaceae</taxon>
        <taxon>Thalassorhabdus</taxon>
    </lineage>
</organism>
<sequence>MNYAVIGAGAVGSFIGGLLQHAGRSVTFIARGSHLEAMKEEGLTVERDEQTFTVDREFSSDMHDISSADTWILGVKGTEMASIIEKVKPYLNKDTRIITLQNGVSNEEQLSGAFGKDKIIPASAYLSASIREPGKVAQHGPHKFHLGALDRDNNQLLENIVDEWKAAGISCVRSEDIMAKKWEKSLWNLTFNPLSAITGAKVSDLLDDPLLRNTCDSVLKEAALISEKKGYPVSEKSAGNVFKSAETVRNHKTSMLQDFEKGKPMEVYPLCGYFVEKSKELGIETPVLTTLYNILEFINKENVEKNREGR</sequence>
<comment type="function">
    <text evidence="4">Catalyzes the NADPH-dependent reduction of ketopantoate into pantoic acid.</text>
</comment>
<dbReference type="SUPFAM" id="SSF51735">
    <property type="entry name" value="NAD(P)-binding Rossmann-fold domains"/>
    <property type="match status" value="1"/>
</dbReference>
<dbReference type="Pfam" id="PF08546">
    <property type="entry name" value="ApbA_C"/>
    <property type="match status" value="1"/>
</dbReference>
<keyword evidence="3 4" id="KW-0560">Oxidoreductase</keyword>
<reference evidence="8" key="1">
    <citation type="journal article" date="2019" name="Int. J. Syst. Evol. Microbiol.">
        <title>The Global Catalogue of Microorganisms (GCM) 10K type strain sequencing project: providing services to taxonomists for standard genome sequencing and annotation.</title>
        <authorList>
            <consortium name="The Broad Institute Genomics Platform"/>
            <consortium name="The Broad Institute Genome Sequencing Center for Infectious Disease"/>
            <person name="Wu L."/>
            <person name="Ma J."/>
        </authorList>
    </citation>
    <scope>NUCLEOTIDE SEQUENCE [LARGE SCALE GENOMIC DNA]</scope>
    <source>
        <strain evidence="8">CECT 7184</strain>
    </source>
</reference>
<dbReference type="PANTHER" id="PTHR21708:SF26">
    <property type="entry name" value="2-DEHYDROPANTOATE 2-REDUCTASE"/>
    <property type="match status" value="1"/>
</dbReference>
<feature type="domain" description="Ketopantoate reductase C-terminal" evidence="6">
    <location>
        <begin position="176"/>
        <end position="297"/>
    </location>
</feature>
<evidence type="ECO:0000259" key="6">
    <source>
        <dbReference type="Pfam" id="PF08546"/>
    </source>
</evidence>
<comment type="catalytic activity">
    <reaction evidence="4">
        <text>(R)-pantoate + NADP(+) = 2-dehydropantoate + NADPH + H(+)</text>
        <dbReference type="Rhea" id="RHEA:16233"/>
        <dbReference type="ChEBI" id="CHEBI:11561"/>
        <dbReference type="ChEBI" id="CHEBI:15378"/>
        <dbReference type="ChEBI" id="CHEBI:15980"/>
        <dbReference type="ChEBI" id="CHEBI:57783"/>
        <dbReference type="ChEBI" id="CHEBI:58349"/>
        <dbReference type="EC" id="1.1.1.169"/>
    </reaction>
</comment>
<dbReference type="InterPro" id="IPR003710">
    <property type="entry name" value="ApbA"/>
</dbReference>
<dbReference type="EMBL" id="JBHSOZ010000004">
    <property type="protein sequence ID" value="MFC5713157.1"/>
    <property type="molecule type" value="Genomic_DNA"/>
</dbReference>
<dbReference type="Proteomes" id="UP001596142">
    <property type="component" value="Unassembled WGS sequence"/>
</dbReference>
<dbReference type="InterPro" id="IPR036291">
    <property type="entry name" value="NAD(P)-bd_dom_sf"/>
</dbReference>
<dbReference type="Gene3D" id="1.10.1040.10">
    <property type="entry name" value="N-(1-d-carboxylethyl)-l-norvaline Dehydrogenase, domain 2"/>
    <property type="match status" value="1"/>
</dbReference>
<dbReference type="InterPro" id="IPR013328">
    <property type="entry name" value="6PGD_dom2"/>
</dbReference>
<comment type="caution">
    <text evidence="7">The sequence shown here is derived from an EMBL/GenBank/DDBJ whole genome shotgun (WGS) entry which is preliminary data.</text>
</comment>
<dbReference type="InterPro" id="IPR013752">
    <property type="entry name" value="KPA_reductase"/>
</dbReference>
<comment type="similarity">
    <text evidence="1 4">Belongs to the ketopantoate reductase family.</text>
</comment>